<dbReference type="EMBL" id="QJPJ01000005">
    <property type="protein sequence ID" value="PXZ39547.1"/>
    <property type="molecule type" value="Genomic_DNA"/>
</dbReference>
<sequence>MAGEDSKRIGENGEKMAQRFLRIIGWRNLLSNISIKCSSSTHRSGTGKQKESHGDDLVYLYNTPFHDDTTIVVHISVKNKGDGYAESDSDIRSEFKKHIKALEEIVECAQNDSTINSAINNFDSKENVQHIGMLLWLHSDKENVDQNILNIINNPKMKLELKETNIPYYIFDMSRVNFILSAIQDIEKRSCNKKYQFYFPKIGTSIKDGLDRKGDYIPIELMVSDMFFVIINGNDETKDEYYMYIRESFNENSFKYMISYALSAFSGIPNKIHIGFGDYNEAQHSSTVQTVRLNFSNRSEEIIPFSYNYDVLSLLEK</sequence>
<dbReference type="Pfam" id="PF26115">
    <property type="entry name" value="PDDEXK_GAPS4"/>
    <property type="match status" value="1"/>
</dbReference>
<proteinExistence type="predicted"/>
<gene>
    <name evidence="3" type="ORF">DM482_04335</name>
    <name evidence="2" type="ORF">M5S13_12290</name>
</gene>
<evidence type="ECO:0000313" key="2">
    <source>
        <dbReference type="EMBL" id="MEE6042636.1"/>
    </source>
</evidence>
<evidence type="ECO:0000313" key="5">
    <source>
        <dbReference type="Proteomes" id="UP001347884"/>
    </source>
</evidence>
<dbReference type="Proteomes" id="UP001347884">
    <property type="component" value="Unassembled WGS sequence"/>
</dbReference>
<dbReference type="AlphaFoldDB" id="A0AAE5TIJ4"/>
<dbReference type="InterPro" id="IPR058873">
    <property type="entry name" value="PDDEXK_GAPS4"/>
</dbReference>
<reference evidence="3 4" key="1">
    <citation type="submission" date="2018-06" db="EMBL/GenBank/DDBJ databases">
        <authorList>
            <person name="Teymurazov M."/>
            <person name="Kislichkina A."/>
            <person name="Abaymova A."/>
            <person name="Mukhina T."/>
            <person name="Mayskaya N."/>
            <person name="Svetoch E."/>
            <person name="Bogun A."/>
        </authorList>
    </citation>
    <scope>NUCLEOTIDE SEQUENCE [LARGE SCALE GENOMIC DNA]</scope>
    <source>
        <strain evidence="3 4">SCPM-O-B-8406</strain>
    </source>
</reference>
<name>A0AAE5TIJ4_AVIPA</name>
<dbReference type="RefSeq" id="WP_110478457.1">
    <property type="nucleotide sequence ID" value="NZ_CP081939.1"/>
</dbReference>
<evidence type="ECO:0000313" key="4">
    <source>
        <dbReference type="Proteomes" id="UP000247594"/>
    </source>
</evidence>
<organism evidence="3 4">
    <name type="scientific">Avibacterium paragallinarum</name>
    <name type="common">Haemophilus gallinarum</name>
    <dbReference type="NCBI Taxonomy" id="728"/>
    <lineage>
        <taxon>Bacteria</taxon>
        <taxon>Pseudomonadati</taxon>
        <taxon>Pseudomonadota</taxon>
        <taxon>Gammaproteobacteria</taxon>
        <taxon>Pasteurellales</taxon>
        <taxon>Pasteurellaceae</taxon>
        <taxon>Avibacterium</taxon>
    </lineage>
</organism>
<protein>
    <recommendedName>
        <fullName evidence="1">GAPS4 PD-(D/E)XK nuclease domain-containing protein</fullName>
    </recommendedName>
</protein>
<comment type="caution">
    <text evidence="3">The sequence shown here is derived from an EMBL/GenBank/DDBJ whole genome shotgun (WGS) entry which is preliminary data.</text>
</comment>
<evidence type="ECO:0000313" key="3">
    <source>
        <dbReference type="EMBL" id="PXZ39547.1"/>
    </source>
</evidence>
<evidence type="ECO:0000259" key="1">
    <source>
        <dbReference type="Pfam" id="PF26115"/>
    </source>
</evidence>
<reference evidence="2 5" key="2">
    <citation type="journal article" date="2022" name="Front. Microbiol.">
        <title>Commensal bacteria contribute to the growth of multidrug-resistant Avibacterium paragallinarum in chickens.</title>
        <authorList>
            <person name="Zhu J."/>
            <person name="Chen Y."/>
            <person name="Wu Y."/>
            <person name="Wang Y."/>
            <person name="Zhu K."/>
        </authorList>
    </citation>
    <scope>NUCLEOTIDE SEQUENCE [LARGE SCALE GENOMIC DNA]</scope>
    <source>
        <strain evidence="2 5">AV25</strain>
    </source>
</reference>
<reference evidence="2" key="3">
    <citation type="submission" date="2022-05" db="EMBL/GenBank/DDBJ databases">
        <authorList>
            <person name="Chen Y."/>
            <person name="Zhu J."/>
            <person name="Zhu K."/>
        </authorList>
    </citation>
    <scope>NUCLEOTIDE SEQUENCE</scope>
    <source>
        <strain evidence="2">AV25</strain>
    </source>
</reference>
<keyword evidence="5" id="KW-1185">Reference proteome</keyword>
<accession>A0AAE5TIJ4</accession>
<dbReference type="Proteomes" id="UP000247594">
    <property type="component" value="Unassembled WGS sequence"/>
</dbReference>
<feature type="domain" description="GAPS4 PD-(D/E)XK nuclease" evidence="1">
    <location>
        <begin position="2"/>
        <end position="175"/>
    </location>
</feature>
<dbReference type="EMBL" id="JAMDKF010000045">
    <property type="protein sequence ID" value="MEE6042636.1"/>
    <property type="molecule type" value="Genomic_DNA"/>
</dbReference>